<evidence type="ECO:0000313" key="1">
    <source>
        <dbReference type="EMBL" id="AZS75697.1"/>
    </source>
</evidence>
<dbReference type="Proteomes" id="UP000275579">
    <property type="component" value="Chromosome"/>
</dbReference>
<organism evidence="1 2">
    <name type="scientific">Streptomyces lydicus</name>
    <dbReference type="NCBI Taxonomy" id="47763"/>
    <lineage>
        <taxon>Bacteria</taxon>
        <taxon>Bacillati</taxon>
        <taxon>Actinomycetota</taxon>
        <taxon>Actinomycetes</taxon>
        <taxon>Kitasatosporales</taxon>
        <taxon>Streptomycetaceae</taxon>
        <taxon>Streptomyces</taxon>
    </lineage>
</organism>
<proteinExistence type="predicted"/>
<dbReference type="AlphaFoldDB" id="A0A3S9YLE6"/>
<sequence length="78" mass="8424">MTTTPGAKISIHSHHARNALSVLLQFAVLTTHGLANQLSIAGRFRWSAKMAAAGWEGLLRSTPAGTMVMKNWKNAPQL</sequence>
<name>A0A3S9YLE6_9ACTN</name>
<reference evidence="1 2" key="1">
    <citation type="submission" date="2018-04" db="EMBL/GenBank/DDBJ databases">
        <title>Complete genome sequences of Streptomyces lydicus strain WYEC and characterization of antagonistic properties of biological control agents.</title>
        <authorList>
            <person name="Mariita R.M."/>
            <person name="Sello J.K."/>
        </authorList>
    </citation>
    <scope>NUCLEOTIDE SEQUENCE [LARGE SCALE GENOMIC DNA]</scope>
    <source>
        <strain evidence="1 2">WYEC 108</strain>
    </source>
</reference>
<dbReference type="RefSeq" id="WP_127154425.1">
    <property type="nucleotide sequence ID" value="NZ_CP029042.1"/>
</dbReference>
<accession>A0A3S9YLE6</accession>
<gene>
    <name evidence="1" type="ORF">DDE74_36680</name>
</gene>
<protein>
    <submittedName>
        <fullName evidence="1">Uncharacterized protein</fullName>
    </submittedName>
</protein>
<evidence type="ECO:0000313" key="2">
    <source>
        <dbReference type="Proteomes" id="UP000275579"/>
    </source>
</evidence>
<dbReference type="EMBL" id="CP029042">
    <property type="protein sequence ID" value="AZS75697.1"/>
    <property type="molecule type" value="Genomic_DNA"/>
</dbReference>